<dbReference type="PANTHER" id="PTHR11690:SF248">
    <property type="entry name" value="PICKPOCKET 17, ISOFORM A"/>
    <property type="match status" value="1"/>
</dbReference>
<dbReference type="AlphaFoldDB" id="A0A7R8XA99"/>
<evidence type="ECO:0000256" key="11">
    <source>
        <dbReference type="ARBA" id="ARBA00023303"/>
    </source>
</evidence>
<dbReference type="EMBL" id="CAJPEV010001003">
    <property type="protein sequence ID" value="CAG0890057.1"/>
    <property type="molecule type" value="Genomic_DNA"/>
</dbReference>
<keyword evidence="4 12" id="KW-0894">Sodium channel</keyword>
<evidence type="ECO:0000256" key="7">
    <source>
        <dbReference type="ARBA" id="ARBA00023053"/>
    </source>
</evidence>
<evidence type="ECO:0000256" key="2">
    <source>
        <dbReference type="ARBA" id="ARBA00007193"/>
    </source>
</evidence>
<accession>A0A7R8XA99</accession>
<dbReference type="Proteomes" id="UP000677054">
    <property type="component" value="Unassembled WGS sequence"/>
</dbReference>
<dbReference type="Gene3D" id="1.10.287.770">
    <property type="entry name" value="YojJ-like"/>
    <property type="match status" value="1"/>
</dbReference>
<dbReference type="EMBL" id="LR900520">
    <property type="protein sequence ID" value="CAD7245963.1"/>
    <property type="molecule type" value="Genomic_DNA"/>
</dbReference>
<evidence type="ECO:0000256" key="6">
    <source>
        <dbReference type="ARBA" id="ARBA00022989"/>
    </source>
</evidence>
<evidence type="ECO:0000256" key="1">
    <source>
        <dbReference type="ARBA" id="ARBA00004141"/>
    </source>
</evidence>
<dbReference type="GO" id="GO:0005886">
    <property type="term" value="C:plasma membrane"/>
    <property type="evidence" value="ECO:0007669"/>
    <property type="project" value="TreeGrafter"/>
</dbReference>
<proteinExistence type="inferred from homology"/>
<dbReference type="GO" id="GO:0015280">
    <property type="term" value="F:ligand-gated sodium channel activity"/>
    <property type="evidence" value="ECO:0007669"/>
    <property type="project" value="TreeGrafter"/>
</dbReference>
<name>A0A7R8XA99_9CRUS</name>
<evidence type="ECO:0000256" key="10">
    <source>
        <dbReference type="ARBA" id="ARBA00023201"/>
    </source>
</evidence>
<evidence type="ECO:0000256" key="13">
    <source>
        <dbReference type="SAM" id="Phobius"/>
    </source>
</evidence>
<organism evidence="14">
    <name type="scientific">Darwinula stevensoni</name>
    <dbReference type="NCBI Taxonomy" id="69355"/>
    <lineage>
        <taxon>Eukaryota</taxon>
        <taxon>Metazoa</taxon>
        <taxon>Ecdysozoa</taxon>
        <taxon>Arthropoda</taxon>
        <taxon>Crustacea</taxon>
        <taxon>Oligostraca</taxon>
        <taxon>Ostracoda</taxon>
        <taxon>Podocopa</taxon>
        <taxon>Podocopida</taxon>
        <taxon>Darwinulocopina</taxon>
        <taxon>Darwinuloidea</taxon>
        <taxon>Darwinulidae</taxon>
        <taxon>Darwinula</taxon>
    </lineage>
</organism>
<keyword evidence="7" id="KW-0915">Sodium</keyword>
<dbReference type="Pfam" id="PF00858">
    <property type="entry name" value="ASC"/>
    <property type="match status" value="1"/>
</dbReference>
<comment type="subcellular location">
    <subcellularLocation>
        <location evidence="1">Membrane</location>
        <topology evidence="1">Multi-pass membrane protein</topology>
    </subcellularLocation>
</comment>
<sequence length="237" mass="27313">MWRKVSIAPVVNAREADFQFEEKGETSADESDHSGSGSFCVYGLLSLQKDNLASRLHYRIVLHDPRDHRSLHGVHVWCGDYLDSGANDEIFQRLANEFDSKGFCDCPHVTCSEETYSWSFTSAELSREEVLLLHFINWMAEAKRKKMNESELKNRTFCLDPKENLAVVNVYYETFVVETITEHLQYPWSSFIGTLGGMLGLYAGLSFISILEVMEWIFNIFLYGWRKPRPEAMGSKR</sequence>
<reference evidence="14" key="1">
    <citation type="submission" date="2020-11" db="EMBL/GenBank/DDBJ databases">
        <authorList>
            <person name="Tran Van P."/>
        </authorList>
    </citation>
    <scope>NUCLEOTIDE SEQUENCE</scope>
</reference>
<keyword evidence="5 12" id="KW-0812">Transmembrane</keyword>
<keyword evidence="11 12" id="KW-0407">Ion channel</keyword>
<dbReference type="InterPro" id="IPR001873">
    <property type="entry name" value="ENaC"/>
</dbReference>
<dbReference type="OrthoDB" id="6381124at2759"/>
<evidence type="ECO:0000313" key="14">
    <source>
        <dbReference type="EMBL" id="CAD7245963.1"/>
    </source>
</evidence>
<evidence type="ECO:0000256" key="9">
    <source>
        <dbReference type="ARBA" id="ARBA00023136"/>
    </source>
</evidence>
<evidence type="ECO:0000256" key="5">
    <source>
        <dbReference type="ARBA" id="ARBA00022692"/>
    </source>
</evidence>
<keyword evidence="3 12" id="KW-0813">Transport</keyword>
<comment type="similarity">
    <text evidence="2 12">Belongs to the amiloride-sensitive sodium channel (TC 1.A.6) family.</text>
</comment>
<evidence type="ECO:0000256" key="8">
    <source>
        <dbReference type="ARBA" id="ARBA00023065"/>
    </source>
</evidence>
<keyword evidence="10 12" id="KW-0739">Sodium transport</keyword>
<evidence type="ECO:0000256" key="3">
    <source>
        <dbReference type="ARBA" id="ARBA00022448"/>
    </source>
</evidence>
<keyword evidence="6 13" id="KW-1133">Transmembrane helix</keyword>
<evidence type="ECO:0000256" key="12">
    <source>
        <dbReference type="RuleBase" id="RU000679"/>
    </source>
</evidence>
<evidence type="ECO:0000256" key="4">
    <source>
        <dbReference type="ARBA" id="ARBA00022461"/>
    </source>
</evidence>
<keyword evidence="15" id="KW-1185">Reference proteome</keyword>
<keyword evidence="9 13" id="KW-0472">Membrane</keyword>
<evidence type="ECO:0000313" key="15">
    <source>
        <dbReference type="Proteomes" id="UP000677054"/>
    </source>
</evidence>
<protein>
    <submittedName>
        <fullName evidence="14">Uncharacterized protein</fullName>
    </submittedName>
</protein>
<feature type="transmembrane region" description="Helical" evidence="13">
    <location>
        <begin position="199"/>
        <end position="225"/>
    </location>
</feature>
<dbReference type="PANTHER" id="PTHR11690">
    <property type="entry name" value="AMILORIDE-SENSITIVE SODIUM CHANNEL-RELATED"/>
    <property type="match status" value="1"/>
</dbReference>
<keyword evidence="8 12" id="KW-0406">Ion transport</keyword>
<dbReference type="PRINTS" id="PR01078">
    <property type="entry name" value="AMINACHANNEL"/>
</dbReference>
<gene>
    <name evidence="14" type="ORF">DSTB1V02_LOCUS5829</name>
</gene>